<dbReference type="GO" id="GO:0003755">
    <property type="term" value="F:peptidyl-prolyl cis-trans isomerase activity"/>
    <property type="evidence" value="ECO:0007669"/>
    <property type="project" value="UniProtKB-UniRule"/>
</dbReference>
<dbReference type="RefSeq" id="WP_136819386.1">
    <property type="nucleotide sequence ID" value="NZ_BMJX01000001.1"/>
</dbReference>
<dbReference type="SUPFAM" id="SSF54534">
    <property type="entry name" value="FKBP-like"/>
    <property type="match status" value="1"/>
</dbReference>
<dbReference type="Gene3D" id="3.10.50.40">
    <property type="match status" value="1"/>
</dbReference>
<gene>
    <name evidence="6" type="ORF">FAZ19_04495</name>
</gene>
<evidence type="ECO:0000256" key="4">
    <source>
        <dbReference type="RuleBase" id="RU003915"/>
    </source>
</evidence>
<dbReference type="OrthoDB" id="669809at2"/>
<dbReference type="EMBL" id="SUKA01000001">
    <property type="protein sequence ID" value="TJY68520.1"/>
    <property type="molecule type" value="Genomic_DNA"/>
</dbReference>
<dbReference type="PROSITE" id="PS50059">
    <property type="entry name" value="FKBP_PPIASE"/>
    <property type="match status" value="1"/>
</dbReference>
<dbReference type="InterPro" id="IPR046357">
    <property type="entry name" value="PPIase_dom_sf"/>
</dbReference>
<evidence type="ECO:0000313" key="7">
    <source>
        <dbReference type="Proteomes" id="UP000309872"/>
    </source>
</evidence>
<accession>A0A4U0H9J1</accession>
<dbReference type="InterPro" id="IPR001179">
    <property type="entry name" value="PPIase_FKBP_dom"/>
</dbReference>
<evidence type="ECO:0000256" key="1">
    <source>
        <dbReference type="ARBA" id="ARBA00000971"/>
    </source>
</evidence>
<dbReference type="PROSITE" id="PS51257">
    <property type="entry name" value="PROKAR_LIPOPROTEIN"/>
    <property type="match status" value="1"/>
</dbReference>
<dbReference type="Proteomes" id="UP000309872">
    <property type="component" value="Unassembled WGS sequence"/>
</dbReference>
<keyword evidence="3 4" id="KW-0413">Isomerase</keyword>
<feature type="domain" description="PPIase FKBP-type" evidence="5">
    <location>
        <begin position="115"/>
        <end position="216"/>
    </location>
</feature>
<sequence length="216" mass="24976">MKNLLKPLFAFAIVATTFTSCMEKDDTDYDAIYLREEQIIDSIFSAQKLVIEDYVDMHFDNAKEDTIKLTYRYLNKSIKRGIWFEVLSEPTDDTYEYKVNPNSTQGAPIYPKWKLKYKASLLNGTVVQEDSEGTEYSFNTNNPNVYNNAWFISFIPYSLKYSGKDFIYEGLTKNGLKKGSKFRMVTPSYFAFASTAKDKIPANSPLVYEFEVLEIE</sequence>
<evidence type="ECO:0000313" key="6">
    <source>
        <dbReference type="EMBL" id="TJY68520.1"/>
    </source>
</evidence>
<name>A0A4U0H9J1_9SPHI</name>
<dbReference type="Pfam" id="PF00254">
    <property type="entry name" value="FKBP_C"/>
    <property type="match status" value="1"/>
</dbReference>
<comment type="similarity">
    <text evidence="4">Belongs to the FKBP-type PPIase family.</text>
</comment>
<comment type="caution">
    <text evidence="6">The sequence shown here is derived from an EMBL/GenBank/DDBJ whole genome shotgun (WGS) entry which is preliminary data.</text>
</comment>
<dbReference type="AlphaFoldDB" id="A0A4U0H9J1"/>
<comment type="catalytic activity">
    <reaction evidence="1 3 4">
        <text>[protein]-peptidylproline (omega=180) = [protein]-peptidylproline (omega=0)</text>
        <dbReference type="Rhea" id="RHEA:16237"/>
        <dbReference type="Rhea" id="RHEA-COMP:10747"/>
        <dbReference type="Rhea" id="RHEA-COMP:10748"/>
        <dbReference type="ChEBI" id="CHEBI:83833"/>
        <dbReference type="ChEBI" id="CHEBI:83834"/>
        <dbReference type="EC" id="5.2.1.8"/>
    </reaction>
</comment>
<evidence type="ECO:0000259" key="5">
    <source>
        <dbReference type="PROSITE" id="PS50059"/>
    </source>
</evidence>
<dbReference type="EC" id="5.2.1.8" evidence="4"/>
<keyword evidence="7" id="KW-1185">Reference proteome</keyword>
<evidence type="ECO:0000256" key="3">
    <source>
        <dbReference type="PROSITE-ProRule" id="PRU00277"/>
    </source>
</evidence>
<keyword evidence="2 3" id="KW-0697">Rotamase</keyword>
<protein>
    <recommendedName>
        <fullName evidence="4">Peptidyl-prolyl cis-trans isomerase</fullName>
        <ecNumber evidence="4">5.2.1.8</ecNumber>
    </recommendedName>
</protein>
<evidence type="ECO:0000256" key="2">
    <source>
        <dbReference type="ARBA" id="ARBA00023110"/>
    </source>
</evidence>
<proteinExistence type="inferred from homology"/>
<organism evidence="6 7">
    <name type="scientific">Sphingobacterium alkalisoli</name>
    <dbReference type="NCBI Taxonomy" id="1874115"/>
    <lineage>
        <taxon>Bacteria</taxon>
        <taxon>Pseudomonadati</taxon>
        <taxon>Bacteroidota</taxon>
        <taxon>Sphingobacteriia</taxon>
        <taxon>Sphingobacteriales</taxon>
        <taxon>Sphingobacteriaceae</taxon>
        <taxon>Sphingobacterium</taxon>
    </lineage>
</organism>
<reference evidence="6 7" key="1">
    <citation type="submission" date="2019-04" db="EMBL/GenBank/DDBJ databases">
        <title>Sphingobacterium olei sp. nov., isolated from oil-contaminated soil.</title>
        <authorList>
            <person name="Liu B."/>
        </authorList>
    </citation>
    <scope>NUCLEOTIDE SEQUENCE [LARGE SCALE GENOMIC DNA]</scope>
    <source>
        <strain evidence="6 7">Y3L14</strain>
    </source>
</reference>